<keyword evidence="4" id="KW-0411">Iron-sulfur</keyword>
<name>A0ABU8MRZ2_9PSEU</name>
<sequence>MTGALSVRLGPVAQIPLGEGRAFLVGDEPVAVFRPRSGGLHALRATCPHRGGPLADGLVDAEVVMCPLHNHQFRLTTGACVSGGGVDDVAVYSASDEDGELVVSLVAP</sequence>
<feature type="domain" description="Rieske" evidence="5">
    <location>
        <begin position="7"/>
        <end position="103"/>
    </location>
</feature>
<evidence type="ECO:0000256" key="2">
    <source>
        <dbReference type="ARBA" id="ARBA00022723"/>
    </source>
</evidence>
<evidence type="ECO:0000256" key="1">
    <source>
        <dbReference type="ARBA" id="ARBA00022714"/>
    </source>
</evidence>
<gene>
    <name evidence="6" type="ORF">WCD74_18110</name>
</gene>
<evidence type="ECO:0000313" key="7">
    <source>
        <dbReference type="Proteomes" id="UP001385809"/>
    </source>
</evidence>
<proteinExistence type="predicted"/>
<dbReference type="EMBL" id="JBBEGN010000009">
    <property type="protein sequence ID" value="MEJ2869691.1"/>
    <property type="molecule type" value="Genomic_DNA"/>
</dbReference>
<keyword evidence="1" id="KW-0001">2Fe-2S</keyword>
<dbReference type="PANTHER" id="PTHR21496">
    <property type="entry name" value="FERREDOXIN-RELATED"/>
    <property type="match status" value="1"/>
</dbReference>
<dbReference type="PROSITE" id="PS51296">
    <property type="entry name" value="RIESKE"/>
    <property type="match status" value="1"/>
</dbReference>
<dbReference type="PANTHER" id="PTHR21496:SF23">
    <property type="entry name" value="3-PHENYLPROPIONATE_CINNAMIC ACID DIOXYGENASE FERREDOXIN SUBUNIT"/>
    <property type="match status" value="1"/>
</dbReference>
<dbReference type="SUPFAM" id="SSF50022">
    <property type="entry name" value="ISP domain"/>
    <property type="match status" value="1"/>
</dbReference>
<evidence type="ECO:0000259" key="5">
    <source>
        <dbReference type="PROSITE" id="PS51296"/>
    </source>
</evidence>
<accession>A0ABU8MRZ2</accession>
<dbReference type="Gene3D" id="2.102.10.10">
    <property type="entry name" value="Rieske [2Fe-2S] iron-sulphur domain"/>
    <property type="match status" value="1"/>
</dbReference>
<evidence type="ECO:0000256" key="4">
    <source>
        <dbReference type="ARBA" id="ARBA00023014"/>
    </source>
</evidence>
<dbReference type="Proteomes" id="UP001385809">
    <property type="component" value="Unassembled WGS sequence"/>
</dbReference>
<comment type="caution">
    <text evidence="6">The sequence shown here is derived from an EMBL/GenBank/DDBJ whole genome shotgun (WGS) entry which is preliminary data.</text>
</comment>
<dbReference type="CDD" id="cd03467">
    <property type="entry name" value="Rieske"/>
    <property type="match status" value="1"/>
</dbReference>
<keyword evidence="2" id="KW-0479">Metal-binding</keyword>
<evidence type="ECO:0000256" key="3">
    <source>
        <dbReference type="ARBA" id="ARBA00023004"/>
    </source>
</evidence>
<dbReference type="Pfam" id="PF00355">
    <property type="entry name" value="Rieske"/>
    <property type="match status" value="1"/>
</dbReference>
<keyword evidence="7" id="KW-1185">Reference proteome</keyword>
<keyword evidence="3" id="KW-0408">Iron</keyword>
<reference evidence="6 7" key="1">
    <citation type="submission" date="2024-03" db="EMBL/GenBank/DDBJ databases">
        <title>Actinomycetospora sp. OC33-EN08, a novel actinomycete isolated from wild orchid (Aerides multiflora).</title>
        <authorList>
            <person name="Suriyachadkun C."/>
        </authorList>
    </citation>
    <scope>NUCLEOTIDE SEQUENCE [LARGE SCALE GENOMIC DNA]</scope>
    <source>
        <strain evidence="6 7">OC33-EN08</strain>
    </source>
</reference>
<dbReference type="InterPro" id="IPR036922">
    <property type="entry name" value="Rieske_2Fe-2S_sf"/>
</dbReference>
<organism evidence="6 7">
    <name type="scientific">Actinomycetospora aurantiaca</name>
    <dbReference type="NCBI Taxonomy" id="3129233"/>
    <lineage>
        <taxon>Bacteria</taxon>
        <taxon>Bacillati</taxon>
        <taxon>Actinomycetota</taxon>
        <taxon>Actinomycetes</taxon>
        <taxon>Pseudonocardiales</taxon>
        <taxon>Pseudonocardiaceae</taxon>
        <taxon>Actinomycetospora</taxon>
    </lineage>
</organism>
<evidence type="ECO:0000313" key="6">
    <source>
        <dbReference type="EMBL" id="MEJ2869691.1"/>
    </source>
</evidence>
<dbReference type="InterPro" id="IPR017941">
    <property type="entry name" value="Rieske_2Fe-2S"/>
</dbReference>
<dbReference type="RefSeq" id="WP_337696270.1">
    <property type="nucleotide sequence ID" value="NZ_JBBEGN010000009.1"/>
</dbReference>
<protein>
    <submittedName>
        <fullName evidence="6">Rieske (2Fe-2S) protein</fullName>
    </submittedName>
</protein>